<dbReference type="PANTHER" id="PTHR47326">
    <property type="entry name" value="TRANSPOSABLE ELEMENT TC3 TRANSPOSASE-LIKE PROTEIN"/>
    <property type="match status" value="1"/>
</dbReference>
<reference evidence="1 2" key="1">
    <citation type="journal article" date="2019" name="Sci. Rep.">
        <title>Orb-weaving spider Araneus ventricosus genome elucidates the spidroin gene catalogue.</title>
        <authorList>
            <person name="Kono N."/>
            <person name="Nakamura H."/>
            <person name="Ohtoshi R."/>
            <person name="Moran D.A.P."/>
            <person name="Shinohara A."/>
            <person name="Yoshida Y."/>
            <person name="Fujiwara M."/>
            <person name="Mori M."/>
            <person name="Tomita M."/>
            <person name="Arakawa K."/>
        </authorList>
    </citation>
    <scope>NUCLEOTIDE SEQUENCE [LARGE SCALE GENOMIC DNA]</scope>
</reference>
<dbReference type="Gene3D" id="3.30.420.10">
    <property type="entry name" value="Ribonuclease H-like superfamily/Ribonuclease H"/>
    <property type="match status" value="1"/>
</dbReference>
<dbReference type="InterPro" id="IPR036397">
    <property type="entry name" value="RNaseH_sf"/>
</dbReference>
<dbReference type="EMBL" id="BGPR01090972">
    <property type="protein sequence ID" value="GBM21448.1"/>
    <property type="molecule type" value="Genomic_DNA"/>
</dbReference>
<evidence type="ECO:0008006" key="3">
    <source>
        <dbReference type="Google" id="ProtNLM"/>
    </source>
</evidence>
<dbReference type="PANTHER" id="PTHR47326:SF1">
    <property type="entry name" value="HTH PSQ-TYPE DOMAIN-CONTAINING PROTEIN"/>
    <property type="match status" value="1"/>
</dbReference>
<evidence type="ECO:0000313" key="1">
    <source>
        <dbReference type="EMBL" id="GBM21448.1"/>
    </source>
</evidence>
<dbReference type="AlphaFoldDB" id="A0A4Y2E0A2"/>
<evidence type="ECO:0000313" key="2">
    <source>
        <dbReference type="Proteomes" id="UP000499080"/>
    </source>
</evidence>
<name>A0A4Y2E0A2_ARAVE</name>
<organism evidence="1 2">
    <name type="scientific">Araneus ventricosus</name>
    <name type="common">Orbweaver spider</name>
    <name type="synonym">Epeira ventricosa</name>
    <dbReference type="NCBI Taxonomy" id="182803"/>
    <lineage>
        <taxon>Eukaryota</taxon>
        <taxon>Metazoa</taxon>
        <taxon>Ecdysozoa</taxon>
        <taxon>Arthropoda</taxon>
        <taxon>Chelicerata</taxon>
        <taxon>Arachnida</taxon>
        <taxon>Araneae</taxon>
        <taxon>Araneomorphae</taxon>
        <taxon>Entelegynae</taxon>
        <taxon>Araneoidea</taxon>
        <taxon>Araneidae</taxon>
        <taxon>Araneus</taxon>
    </lineage>
</organism>
<dbReference type="OrthoDB" id="6766291at2759"/>
<sequence>MQDRAPPHFHHEVRQYLNDASPGRWIGRGEQHDLVHFKWPPNSPDLTSCDFYLWGYIKDCRCISPMPATFQNL</sequence>
<proteinExistence type="predicted"/>
<dbReference type="Proteomes" id="UP000499080">
    <property type="component" value="Unassembled WGS sequence"/>
</dbReference>
<accession>A0A4Y2E0A2</accession>
<comment type="caution">
    <text evidence="1">The sequence shown here is derived from an EMBL/GenBank/DDBJ whole genome shotgun (WGS) entry which is preliminary data.</text>
</comment>
<protein>
    <recommendedName>
        <fullName evidence="3">Tc1-like transposase DDE domain-containing protein</fullName>
    </recommendedName>
</protein>
<keyword evidence="2" id="KW-1185">Reference proteome</keyword>
<dbReference type="GO" id="GO:0003676">
    <property type="term" value="F:nucleic acid binding"/>
    <property type="evidence" value="ECO:0007669"/>
    <property type="project" value="InterPro"/>
</dbReference>
<feature type="non-terminal residue" evidence="1">
    <location>
        <position position="73"/>
    </location>
</feature>
<gene>
    <name evidence="1" type="ORF">AVEN_182419_1</name>
</gene>